<keyword evidence="6 13" id="KW-1133">Transmembrane helix</keyword>
<keyword evidence="3 13" id="KW-0138">CF(0)</keyword>
<accession>A0ABW4S1U3</accession>
<dbReference type="Pfam" id="PF00430">
    <property type="entry name" value="ATP-synt_B"/>
    <property type="match status" value="1"/>
</dbReference>
<evidence type="ECO:0000313" key="15">
    <source>
        <dbReference type="EMBL" id="MFD1911582.1"/>
    </source>
</evidence>
<comment type="subcellular location">
    <subcellularLocation>
        <location evidence="13">Cell membrane</location>
        <topology evidence="13">Single-pass membrane protein</topology>
    </subcellularLocation>
    <subcellularLocation>
        <location evidence="12">Endomembrane system</location>
        <topology evidence="12">Single-pass membrane protein</topology>
    </subcellularLocation>
</comment>
<sequence length="172" mass="18119">MEHETYSSEPGGIPQLDVSTFPNQIFWVLVTLVAIYFILTRIGLPRIGAVLAERRGTIANDLAAAEELKLKATEAEAAYNQALAEARAEAGRIVATARAEIQADLDAATARADAEIAARAAESEKRIAEIRASAMASVSEVARDVAQEIVSAMGVAPDAEMIAEGVAARVKG</sequence>
<evidence type="ECO:0000256" key="11">
    <source>
        <dbReference type="ARBA" id="ARBA00025614"/>
    </source>
</evidence>
<dbReference type="InterPro" id="IPR050059">
    <property type="entry name" value="ATP_synthase_B_chain"/>
</dbReference>
<dbReference type="EMBL" id="JBHUGH010000003">
    <property type="protein sequence ID" value="MFD1911582.1"/>
    <property type="molecule type" value="Genomic_DNA"/>
</dbReference>
<comment type="similarity">
    <text evidence="1 13 14">Belongs to the ATPase B chain family.</text>
</comment>
<keyword evidence="2 13" id="KW-0813">Transport</keyword>
<evidence type="ECO:0000256" key="10">
    <source>
        <dbReference type="ARBA" id="ARBA00025198"/>
    </source>
</evidence>
<evidence type="ECO:0000256" key="9">
    <source>
        <dbReference type="ARBA" id="ARBA00023310"/>
    </source>
</evidence>
<keyword evidence="9 13" id="KW-0066">ATP synthesis</keyword>
<dbReference type="Gene3D" id="6.10.250.1580">
    <property type="match status" value="1"/>
</dbReference>
<evidence type="ECO:0000256" key="13">
    <source>
        <dbReference type="HAMAP-Rule" id="MF_01398"/>
    </source>
</evidence>
<protein>
    <recommendedName>
        <fullName evidence="13">ATP synthase subunit b</fullName>
    </recommendedName>
    <alternativeName>
        <fullName evidence="13">ATP synthase F(0) sector subunit b</fullName>
    </alternativeName>
    <alternativeName>
        <fullName evidence="13">ATPase subunit I</fullName>
    </alternativeName>
    <alternativeName>
        <fullName evidence="13">F-type ATPase subunit b</fullName>
        <shortName evidence="13">F-ATPase subunit b</shortName>
    </alternativeName>
</protein>
<dbReference type="PANTHER" id="PTHR33445:SF1">
    <property type="entry name" value="ATP SYNTHASE SUBUNIT B"/>
    <property type="match status" value="1"/>
</dbReference>
<comment type="function">
    <text evidence="10 13">F(1)F(0) ATP synthase produces ATP from ADP in the presence of a proton or sodium gradient. F-type ATPases consist of two structural domains, F(1) containing the extramembraneous catalytic core and F(0) containing the membrane proton channel, linked together by a central stalk and a peripheral stalk. During catalysis, ATP synthesis in the catalytic domain of F(1) is coupled via a rotary mechanism of the central stalk subunits to proton translocation.</text>
</comment>
<keyword evidence="8 13" id="KW-0472">Membrane</keyword>
<reference evidence="16" key="1">
    <citation type="journal article" date="2019" name="Int. J. Syst. Evol. Microbiol.">
        <title>The Global Catalogue of Microorganisms (GCM) 10K type strain sequencing project: providing services to taxonomists for standard genome sequencing and annotation.</title>
        <authorList>
            <consortium name="The Broad Institute Genomics Platform"/>
            <consortium name="The Broad Institute Genome Sequencing Center for Infectious Disease"/>
            <person name="Wu L."/>
            <person name="Ma J."/>
        </authorList>
    </citation>
    <scope>NUCLEOTIDE SEQUENCE [LARGE SCALE GENOMIC DNA]</scope>
    <source>
        <strain evidence="16">CGMCC 4.7242</strain>
    </source>
</reference>
<comment type="caution">
    <text evidence="15">The sequence shown here is derived from an EMBL/GenBank/DDBJ whole genome shotgun (WGS) entry which is preliminary data.</text>
</comment>
<evidence type="ECO:0000256" key="6">
    <source>
        <dbReference type="ARBA" id="ARBA00022989"/>
    </source>
</evidence>
<feature type="transmembrane region" description="Helical" evidence="13">
    <location>
        <begin position="25"/>
        <end position="44"/>
    </location>
</feature>
<evidence type="ECO:0000256" key="14">
    <source>
        <dbReference type="RuleBase" id="RU003848"/>
    </source>
</evidence>
<dbReference type="InterPro" id="IPR002146">
    <property type="entry name" value="ATP_synth_b/b'su_bac/chlpt"/>
</dbReference>
<evidence type="ECO:0000256" key="2">
    <source>
        <dbReference type="ARBA" id="ARBA00022448"/>
    </source>
</evidence>
<keyword evidence="4 13" id="KW-0812">Transmembrane</keyword>
<name>A0ABW4S1U3_9RHOB</name>
<evidence type="ECO:0000256" key="8">
    <source>
        <dbReference type="ARBA" id="ARBA00023136"/>
    </source>
</evidence>
<evidence type="ECO:0000256" key="3">
    <source>
        <dbReference type="ARBA" id="ARBA00022547"/>
    </source>
</evidence>
<dbReference type="NCBIfam" id="NF009988">
    <property type="entry name" value="PRK13454.1"/>
    <property type="match status" value="1"/>
</dbReference>
<organism evidence="15 16">
    <name type="scientific">Halodurantibacterium flavum</name>
    <dbReference type="NCBI Taxonomy" id="1382802"/>
    <lineage>
        <taxon>Bacteria</taxon>
        <taxon>Pseudomonadati</taxon>
        <taxon>Pseudomonadota</taxon>
        <taxon>Alphaproteobacteria</taxon>
        <taxon>Rhodobacterales</taxon>
        <taxon>Paracoccaceae</taxon>
        <taxon>Halodurantibacterium</taxon>
    </lineage>
</organism>
<comment type="function">
    <text evidence="11">Component of the F(0) channel, it forms part of the peripheral stalk, linking F(1) to F(0). The b'-subunit is a diverged and duplicated form of b found in plants and photosynthetic bacteria.</text>
</comment>
<evidence type="ECO:0000256" key="12">
    <source>
        <dbReference type="ARBA" id="ARBA00037847"/>
    </source>
</evidence>
<keyword evidence="13" id="KW-1003">Cell membrane</keyword>
<keyword evidence="5 13" id="KW-0375">Hydrogen ion transport</keyword>
<dbReference type="PANTHER" id="PTHR33445">
    <property type="entry name" value="ATP SYNTHASE SUBUNIT B', CHLOROPLASTIC"/>
    <property type="match status" value="1"/>
</dbReference>
<dbReference type="Proteomes" id="UP001597353">
    <property type="component" value="Unassembled WGS sequence"/>
</dbReference>
<keyword evidence="16" id="KW-1185">Reference proteome</keyword>
<evidence type="ECO:0000313" key="16">
    <source>
        <dbReference type="Proteomes" id="UP001597353"/>
    </source>
</evidence>
<dbReference type="HAMAP" id="MF_01398">
    <property type="entry name" value="ATP_synth_b_bprime"/>
    <property type="match status" value="1"/>
</dbReference>
<evidence type="ECO:0000256" key="4">
    <source>
        <dbReference type="ARBA" id="ARBA00022692"/>
    </source>
</evidence>
<dbReference type="CDD" id="cd06503">
    <property type="entry name" value="ATP-synt_Fo_b"/>
    <property type="match status" value="1"/>
</dbReference>
<gene>
    <name evidence="13" type="primary">atpF</name>
    <name evidence="15" type="ORF">ACFSGJ_05055</name>
</gene>
<comment type="subunit">
    <text evidence="13">F-type ATPases have 2 components, F(1) - the catalytic core - and F(0) - the membrane proton channel. F(1) has five subunits: alpha(3), beta(3), gamma(1), delta(1), epsilon(1). F(0) has three main subunits: a(1), b(2) and c(10-14). The alpha and beta chains form an alternating ring which encloses part of the gamma chain. F(1) is attached to F(0) by a central stalk formed by the gamma and epsilon chains, while a peripheral stalk is formed by the delta and b chains.</text>
</comment>
<evidence type="ECO:0000256" key="5">
    <source>
        <dbReference type="ARBA" id="ARBA00022781"/>
    </source>
</evidence>
<evidence type="ECO:0000256" key="7">
    <source>
        <dbReference type="ARBA" id="ARBA00023065"/>
    </source>
</evidence>
<proteinExistence type="inferred from homology"/>
<keyword evidence="7 13" id="KW-0406">Ion transport</keyword>
<dbReference type="RefSeq" id="WP_390259909.1">
    <property type="nucleotide sequence ID" value="NZ_JBHUGH010000003.1"/>
</dbReference>
<evidence type="ECO:0000256" key="1">
    <source>
        <dbReference type="ARBA" id="ARBA00005513"/>
    </source>
</evidence>